<keyword evidence="1" id="KW-0808">Transferase</keyword>
<organism evidence="1 2">
    <name type="scientific">Citrus sinensis</name>
    <name type="common">Sweet orange</name>
    <name type="synonym">Citrus aurantium var. sinensis</name>
    <dbReference type="NCBI Taxonomy" id="2711"/>
    <lineage>
        <taxon>Eukaryota</taxon>
        <taxon>Viridiplantae</taxon>
        <taxon>Streptophyta</taxon>
        <taxon>Embryophyta</taxon>
        <taxon>Tracheophyta</taxon>
        <taxon>Spermatophyta</taxon>
        <taxon>Magnoliopsida</taxon>
        <taxon>eudicotyledons</taxon>
        <taxon>Gunneridae</taxon>
        <taxon>Pentapetalae</taxon>
        <taxon>rosids</taxon>
        <taxon>malvids</taxon>
        <taxon>Sapindales</taxon>
        <taxon>Rutaceae</taxon>
        <taxon>Aurantioideae</taxon>
        <taxon>Citrus</taxon>
    </lineage>
</organism>
<reference evidence="2" key="1">
    <citation type="journal article" date="2023" name="Hortic. Res.">
        <title>A chromosome-level phased genome enabling allele-level studies in sweet orange: a case study on citrus Huanglongbing tolerance.</title>
        <authorList>
            <person name="Wu B."/>
            <person name="Yu Q."/>
            <person name="Deng Z."/>
            <person name="Duan Y."/>
            <person name="Luo F."/>
            <person name="Gmitter F. Jr."/>
        </authorList>
    </citation>
    <scope>NUCLEOTIDE SEQUENCE [LARGE SCALE GENOMIC DNA]</scope>
    <source>
        <strain evidence="2">cv. Valencia</strain>
    </source>
</reference>
<keyword evidence="1" id="KW-0418">Kinase</keyword>
<proteinExistence type="predicted"/>
<protein>
    <submittedName>
        <fullName evidence="1">Serine/threonine-protein kinase PBL23</fullName>
    </submittedName>
</protein>
<comment type="caution">
    <text evidence="1">The sequence shown here is derived from an EMBL/GenBank/DDBJ whole genome shotgun (WGS) entry which is preliminary data.</text>
</comment>
<gene>
    <name evidence="1" type="ORF">KPL71_001804</name>
</gene>
<dbReference type="Proteomes" id="UP000829398">
    <property type="component" value="Chromosome 1"/>
</dbReference>
<accession>A0ACB8P0C8</accession>
<evidence type="ECO:0000313" key="2">
    <source>
        <dbReference type="Proteomes" id="UP000829398"/>
    </source>
</evidence>
<sequence length="587" mass="66777">MTSFDVGRRRCVTEVRKSNRGRAVAMCGRRQDVAVKQLDRNGFQGNREFLVEVLMLSMLSNPYLVNLVGYCVDGDQRILVYEYMPNGSLEDHLLDLPPNRKALDWNTRMKIAHGAARGLEYLHESAQPPVIYRDFKASNVLLDQDFNPKLSDFGLAKLGPTGDKSHVSTRVMGTYGYCAPEYALTGQLTAKSDVYSFGVVFLEIITGRRVIDNSRSTEEQNLVTWATPLFKDRRKFTMMADPLLEGNYPIKGLYQALAVAAMCLQEEAGTRPMMSDVVTAIEYLAHSKEEACIEDSLDSCHHGRNSQEPTAAARGSTVERVFDYKDVPEQQKVKLATLKLRKYASLWWENLKRQRAREGRKKIVSWEKMKREPHNYRQDNFHKFHNLKQKDLSIKESTAEFEQLMMQCDIVEPEEQTIAHYLGGLRTEIGNMVQLRPYWTFQDVCKLAIKVERQQKEARNNSSQSYTRPGSFSRSHPISIKRNSAIKSSPEVPQKGEVGGNLKQPASTSNTNSRRCFKCQGYGHIASDCPNRRIITLVEEESDGSDEADTKNSSDEEKEVTYADEGESLILRKALSSNHVEDQEDWL</sequence>
<keyword evidence="2" id="KW-1185">Reference proteome</keyword>
<evidence type="ECO:0000313" key="1">
    <source>
        <dbReference type="EMBL" id="KAH9803529.1"/>
    </source>
</evidence>
<name>A0ACB8P0C8_CITSI</name>
<dbReference type="EMBL" id="CM039170">
    <property type="protein sequence ID" value="KAH9803529.1"/>
    <property type="molecule type" value="Genomic_DNA"/>
</dbReference>